<name>A0A1Q9DBX4_SYMMI</name>
<keyword evidence="4" id="KW-0732">Signal</keyword>
<gene>
    <name evidence="5" type="ORF">AK812_SmicGene25505</name>
</gene>
<keyword evidence="6" id="KW-1185">Reference proteome</keyword>
<evidence type="ECO:0000313" key="6">
    <source>
        <dbReference type="Proteomes" id="UP000186817"/>
    </source>
</evidence>
<feature type="signal peptide" evidence="4">
    <location>
        <begin position="1"/>
        <end position="20"/>
    </location>
</feature>
<keyword evidence="3" id="KW-0812">Transmembrane</keyword>
<dbReference type="EMBL" id="LSRX01000611">
    <property type="protein sequence ID" value="OLP92681.1"/>
    <property type="molecule type" value="Genomic_DNA"/>
</dbReference>
<keyword evidence="3" id="KW-1133">Transmembrane helix</keyword>
<evidence type="ECO:0000313" key="5">
    <source>
        <dbReference type="EMBL" id="OLP92681.1"/>
    </source>
</evidence>
<feature type="region of interest" description="Disordered" evidence="2">
    <location>
        <begin position="231"/>
        <end position="255"/>
    </location>
</feature>
<feature type="coiled-coil region" evidence="1">
    <location>
        <begin position="309"/>
        <end position="336"/>
    </location>
</feature>
<feature type="transmembrane region" description="Helical" evidence="3">
    <location>
        <begin position="573"/>
        <end position="593"/>
    </location>
</feature>
<protein>
    <submittedName>
        <fullName evidence="5">Uncharacterized protein</fullName>
    </submittedName>
</protein>
<reference evidence="5 6" key="1">
    <citation type="submission" date="2016-02" db="EMBL/GenBank/DDBJ databases">
        <title>Genome analysis of coral dinoflagellate symbionts highlights evolutionary adaptations to a symbiotic lifestyle.</title>
        <authorList>
            <person name="Aranda M."/>
            <person name="Li Y."/>
            <person name="Liew Y.J."/>
            <person name="Baumgarten S."/>
            <person name="Simakov O."/>
            <person name="Wilson M."/>
            <person name="Piel J."/>
            <person name="Ashoor H."/>
            <person name="Bougouffa S."/>
            <person name="Bajic V.B."/>
            <person name="Ryu T."/>
            <person name="Ravasi T."/>
            <person name="Bayer T."/>
            <person name="Micklem G."/>
            <person name="Kim H."/>
            <person name="Bhak J."/>
            <person name="Lajeunesse T.C."/>
            <person name="Voolstra C.R."/>
        </authorList>
    </citation>
    <scope>NUCLEOTIDE SEQUENCE [LARGE SCALE GENOMIC DNA]</scope>
    <source>
        <strain evidence="5 6">CCMP2467</strain>
    </source>
</reference>
<keyword evidence="1" id="KW-0175">Coiled coil</keyword>
<dbReference type="Proteomes" id="UP000186817">
    <property type="component" value="Unassembled WGS sequence"/>
</dbReference>
<comment type="caution">
    <text evidence="5">The sequence shown here is derived from an EMBL/GenBank/DDBJ whole genome shotgun (WGS) entry which is preliminary data.</text>
</comment>
<organism evidence="5 6">
    <name type="scientific">Symbiodinium microadriaticum</name>
    <name type="common">Dinoflagellate</name>
    <name type="synonym">Zooxanthella microadriatica</name>
    <dbReference type="NCBI Taxonomy" id="2951"/>
    <lineage>
        <taxon>Eukaryota</taxon>
        <taxon>Sar</taxon>
        <taxon>Alveolata</taxon>
        <taxon>Dinophyceae</taxon>
        <taxon>Suessiales</taxon>
        <taxon>Symbiodiniaceae</taxon>
        <taxon>Symbiodinium</taxon>
    </lineage>
</organism>
<evidence type="ECO:0000256" key="4">
    <source>
        <dbReference type="SAM" id="SignalP"/>
    </source>
</evidence>
<feature type="transmembrane region" description="Helical" evidence="3">
    <location>
        <begin position="539"/>
        <end position="561"/>
    </location>
</feature>
<accession>A0A1Q9DBX4</accession>
<proteinExistence type="predicted"/>
<feature type="chain" id="PRO_5012254880" evidence="4">
    <location>
        <begin position="21"/>
        <end position="698"/>
    </location>
</feature>
<evidence type="ECO:0000256" key="1">
    <source>
        <dbReference type="SAM" id="Coils"/>
    </source>
</evidence>
<evidence type="ECO:0000256" key="3">
    <source>
        <dbReference type="SAM" id="Phobius"/>
    </source>
</evidence>
<dbReference type="OrthoDB" id="427927at2759"/>
<dbReference type="AlphaFoldDB" id="A0A1Q9DBX4"/>
<feature type="transmembrane region" description="Helical" evidence="3">
    <location>
        <begin position="613"/>
        <end position="640"/>
    </location>
</feature>
<keyword evidence="3" id="KW-0472">Membrane</keyword>
<sequence length="698" mass="77623">MGLPSPWFLSVLSGVLCVHADKPADPTLPGMVAKILAGDFDNNFFDGDLLKTPPSNEKEEVGACLLDKVGAIVSENGVDEFLNDLQVDAAACCTKDKEECVKDNAEAYALLTSVGQKKTDSKTAAPKVAAMFLRSVEKRLNADKVVSSHAHFFGKCNAPETCTLIFVAEEERMYCANIEQVVGWADSTAGDEHEPGGGLAAKRNAWALSSNRDELRRQVQEILGRLTEENMRLSGNAKAPEATSPASQPEQMDRDSLWKVYTSLREKAERLGQENEELRKLTEQRRAWISYDSPGIQDTTLIFQANSTIMELAQRNLQLEGRLQAAQQQLEKLRGGGEVASGALAKVRQRVDLDIERNASAQSLHSAASDRSQRDKSTTFQSSFIELLKRRLISWVDKQPWRSRMIPPQRTMMHNFGYSESTTSDERVVVDCYCFLIAICICSHHLVVSLALTPVALLGWDSAGAVGQFLFYAGAVGDVAYSAYDTVQTTLRTFCPVSFKDLGVQLPKKYFIVIVCLHHTLSMLLTVPMTLYYPKMRALHILMWSMLSSAGVGYLLGCYKFTLDTQDSRRDFLQFKAIVLVQLLMIWLVRGYVWLTQATAAMMAFYRLGDTLFLLLGSVGFVMMMLFNLLMVIDSTAAAVKWLPQLMHMRGHDTKLSCHETLKPTPRESVSERKDLPAMVHAAGLRRVQGARVAFATQ</sequence>
<feature type="transmembrane region" description="Helical" evidence="3">
    <location>
        <begin position="510"/>
        <end position="533"/>
    </location>
</feature>
<evidence type="ECO:0000256" key="2">
    <source>
        <dbReference type="SAM" id="MobiDB-lite"/>
    </source>
</evidence>